<feature type="coiled-coil region" evidence="1">
    <location>
        <begin position="72"/>
        <end position="117"/>
    </location>
</feature>
<evidence type="ECO:0000313" key="2">
    <source>
        <dbReference type="EMBL" id="BDA77557.1"/>
    </source>
</evidence>
<proteinExistence type="predicted"/>
<gene>
    <name evidence="2" type="ORF">LPTSP3_g04870</name>
</gene>
<evidence type="ECO:0000256" key="1">
    <source>
        <dbReference type="SAM" id="Coils"/>
    </source>
</evidence>
<name>A0ABM7UG35_9LEPT</name>
<dbReference type="NCBIfam" id="NF047433">
    <property type="entry name" value="Lepto_7_Nterm"/>
    <property type="match status" value="1"/>
</dbReference>
<evidence type="ECO:0000313" key="3">
    <source>
        <dbReference type="Proteomes" id="UP000245263"/>
    </source>
</evidence>
<dbReference type="Proteomes" id="UP000245263">
    <property type="component" value="Chromosome 1"/>
</dbReference>
<protein>
    <submittedName>
        <fullName evidence="2">Uncharacterized protein</fullName>
    </submittedName>
</protein>
<reference evidence="2 3" key="1">
    <citation type="submission" date="2021-08" db="EMBL/GenBank/DDBJ databases">
        <title>Complete genome sequence of Leptospira kobayashii strain E30.</title>
        <authorList>
            <person name="Nakao R."/>
            <person name="Nakamura S."/>
            <person name="Masuzawa T."/>
            <person name="Koizumi N."/>
        </authorList>
    </citation>
    <scope>NUCLEOTIDE SEQUENCE [LARGE SCALE GENOMIC DNA]</scope>
    <source>
        <strain evidence="2 3">E30</strain>
    </source>
</reference>
<accession>A0ABM7UG35</accession>
<dbReference type="RefSeq" id="WP_109020010.1">
    <property type="nucleotide sequence ID" value="NZ_AP025028.1"/>
</dbReference>
<dbReference type="EMBL" id="AP025028">
    <property type="protein sequence ID" value="BDA77557.1"/>
    <property type="molecule type" value="Genomic_DNA"/>
</dbReference>
<sequence length="277" mass="31683">MKKYLFLLLFTGLFLSSLPLIAINTILLKNGKSIKGIVSNQNMDSVEINRTDGKHVIISKKSVLKIIYKDLAEEEEAKIRKEEQTKRDLEKARLLEIRNQENLALQNSEAAKRAEERKRVLESANTPLKSDSLRTSFLLHSPNPTHPILLASPGQKCQPYSEYPEYFWLFGAFRFKEPKYSELFPKEDRPIRISQVSTYKDVALTLLGGFLVTVTRKTLVVEICEGEGARSYNQTGTPSSIDSELKAKQDMQDIEEKLDLELLEKDLEHLEKQKQGQ</sequence>
<keyword evidence="3" id="KW-1185">Reference proteome</keyword>
<keyword evidence="1" id="KW-0175">Coiled coil</keyword>
<organism evidence="2 3">
    <name type="scientific">Leptospira kobayashii</name>
    <dbReference type="NCBI Taxonomy" id="1917830"/>
    <lineage>
        <taxon>Bacteria</taxon>
        <taxon>Pseudomonadati</taxon>
        <taxon>Spirochaetota</taxon>
        <taxon>Spirochaetia</taxon>
        <taxon>Leptospirales</taxon>
        <taxon>Leptospiraceae</taxon>
        <taxon>Leptospira</taxon>
    </lineage>
</organism>